<protein>
    <recommendedName>
        <fullName evidence="7">START domain-containing protein</fullName>
    </recommendedName>
</protein>
<accession>A0A7C9EJR4</accession>
<feature type="region of interest" description="Disordered" evidence="6">
    <location>
        <begin position="1"/>
        <end position="20"/>
    </location>
</feature>
<evidence type="ECO:0000259" key="7">
    <source>
        <dbReference type="PROSITE" id="PS50848"/>
    </source>
</evidence>
<dbReference type="InterPro" id="IPR023393">
    <property type="entry name" value="START-like_dom_sf"/>
</dbReference>
<dbReference type="InterPro" id="IPR057993">
    <property type="entry name" value="HD-Zip_IV_C"/>
</dbReference>
<dbReference type="InterPro" id="IPR002913">
    <property type="entry name" value="START_lipid-bd_dom"/>
</dbReference>
<dbReference type="SMART" id="SM00234">
    <property type="entry name" value="START"/>
    <property type="match status" value="1"/>
</dbReference>
<keyword evidence="3" id="KW-0371">Homeobox</keyword>
<dbReference type="PROSITE" id="PS50848">
    <property type="entry name" value="START"/>
    <property type="match status" value="1"/>
</dbReference>
<keyword evidence="4" id="KW-0804">Transcription</keyword>
<evidence type="ECO:0000256" key="4">
    <source>
        <dbReference type="ARBA" id="ARBA00023163"/>
    </source>
</evidence>
<dbReference type="Pfam" id="PF01852">
    <property type="entry name" value="START"/>
    <property type="match status" value="1"/>
</dbReference>
<evidence type="ECO:0000256" key="6">
    <source>
        <dbReference type="SAM" id="MobiDB-lite"/>
    </source>
</evidence>
<evidence type="ECO:0000256" key="2">
    <source>
        <dbReference type="ARBA" id="ARBA00023125"/>
    </source>
</evidence>
<dbReference type="AlphaFoldDB" id="A0A7C9EJR4"/>
<dbReference type="Gene3D" id="3.30.530.20">
    <property type="match status" value="1"/>
</dbReference>
<dbReference type="GO" id="GO:0003677">
    <property type="term" value="F:DNA binding"/>
    <property type="evidence" value="ECO:0007669"/>
    <property type="project" value="UniProtKB-KW"/>
</dbReference>
<name>A0A7C9EJR4_OPUST</name>
<evidence type="ECO:0000256" key="3">
    <source>
        <dbReference type="ARBA" id="ARBA00023155"/>
    </source>
</evidence>
<keyword evidence="2" id="KW-0238">DNA-binding</keyword>
<dbReference type="EMBL" id="GISG01252091">
    <property type="protein sequence ID" value="MBA4671701.1"/>
    <property type="molecule type" value="Transcribed_RNA"/>
</dbReference>
<sequence length="624" mass="69350">MANHPKPPLFLQAQNERADNSSLRLENNKFRCENMAIREALKSVICPSCGGPPSGEEERKQSLLKLQHENAELKLEYERISSMLANYMGRPLPGDAFNSKDASRRGHENGSTTFKVDSVMGNINVGDQELVYQMKAHPEIENSLVAQLASNAMDELIKLLSMDEPLWIKSPGDDQYILDRSSYDNIISRSVGFRYPKSRIESSKDSGVVVMNARSLVDLCLDPDKWLDFFPTVVSEARILRIIEAGLLGNRSGSLQLIYEQMHVLSPLVQAREFYVLRYCQQIEMGTWVIADVSCDYIGGHSHISPTCCWKHPSGFMIQELSNGLTKVSCIEHVEIDDQFEVHAIYEDLVKSALGFGAKRWVMALQRACERYTYMVEAGRPGRELRGGWRSVITLACRMVKSYCSIFTFLGTAEFRQSSEMTDSRVHIVARKNTCPGQPRGIVISAASSFWVPAPHERVLKYLSDHIMRSQWDVLCFGNPVREVMHIPTGSHSANRISVLQPQNPCENIMIFQESMMEQLGSLIVYTPIDTSSMRLVATGVGSTNIPILASGFAVTTDGPDQRAGASTSTSIAGPCGSLLTVAFQILACSSLSTDNVRSDCILNVEGFVSRAVRVIKSAFDFST</sequence>
<keyword evidence="5" id="KW-0539">Nucleus</keyword>
<evidence type="ECO:0000256" key="1">
    <source>
        <dbReference type="ARBA" id="ARBA00023015"/>
    </source>
</evidence>
<organism evidence="8">
    <name type="scientific">Opuntia streptacantha</name>
    <name type="common">Prickly pear cactus</name>
    <name type="synonym">Opuntia cardona</name>
    <dbReference type="NCBI Taxonomy" id="393608"/>
    <lineage>
        <taxon>Eukaryota</taxon>
        <taxon>Viridiplantae</taxon>
        <taxon>Streptophyta</taxon>
        <taxon>Embryophyta</taxon>
        <taxon>Tracheophyta</taxon>
        <taxon>Spermatophyta</taxon>
        <taxon>Magnoliopsida</taxon>
        <taxon>eudicotyledons</taxon>
        <taxon>Gunneridae</taxon>
        <taxon>Pentapetalae</taxon>
        <taxon>Caryophyllales</taxon>
        <taxon>Cactineae</taxon>
        <taxon>Cactaceae</taxon>
        <taxon>Opuntioideae</taxon>
        <taxon>Opuntia</taxon>
    </lineage>
</organism>
<dbReference type="InterPro" id="IPR042160">
    <property type="entry name" value="HD-Zip_IV"/>
</dbReference>
<dbReference type="SUPFAM" id="SSF55961">
    <property type="entry name" value="Bet v1-like"/>
    <property type="match status" value="2"/>
</dbReference>
<dbReference type="CDD" id="cd08875">
    <property type="entry name" value="START_ArGLABRA2_like"/>
    <property type="match status" value="1"/>
</dbReference>
<dbReference type="Pfam" id="PF25797">
    <property type="entry name" value="PDF2_C"/>
    <property type="match status" value="1"/>
</dbReference>
<evidence type="ECO:0000256" key="5">
    <source>
        <dbReference type="ARBA" id="ARBA00023242"/>
    </source>
</evidence>
<dbReference type="GO" id="GO:0008289">
    <property type="term" value="F:lipid binding"/>
    <property type="evidence" value="ECO:0007669"/>
    <property type="project" value="InterPro"/>
</dbReference>
<evidence type="ECO:0000313" key="8">
    <source>
        <dbReference type="EMBL" id="MBA4671701.1"/>
    </source>
</evidence>
<proteinExistence type="predicted"/>
<dbReference type="PANTHER" id="PTHR45654:SF9">
    <property type="entry name" value="HOMEOBOX-LEUCINE ZIPPER PROTEIN HDG10-RELATED"/>
    <property type="match status" value="1"/>
</dbReference>
<reference evidence="8" key="2">
    <citation type="submission" date="2020-07" db="EMBL/GenBank/DDBJ databases">
        <authorList>
            <person name="Vera ALvarez R."/>
            <person name="Arias-Moreno D.M."/>
            <person name="Jimenez-Jacinto V."/>
            <person name="Jimenez-Bremont J.F."/>
            <person name="Swaminathan K."/>
            <person name="Moose S.P."/>
            <person name="Guerrero-Gonzalez M.L."/>
            <person name="Marino-Ramirez L."/>
            <person name="Landsman D."/>
            <person name="Rodriguez-Kessler M."/>
            <person name="Delgado-Sanchez P."/>
        </authorList>
    </citation>
    <scope>NUCLEOTIDE SEQUENCE</scope>
    <source>
        <tissue evidence="8">Cladode</tissue>
    </source>
</reference>
<dbReference type="PANTHER" id="PTHR45654">
    <property type="entry name" value="HOMEOBOX-LEUCINE ZIPPER PROTEIN MERISTEM L1"/>
    <property type="match status" value="1"/>
</dbReference>
<keyword evidence="1" id="KW-0805">Transcription regulation</keyword>
<reference evidence="8" key="1">
    <citation type="journal article" date="2013" name="J. Plant Res.">
        <title>Effect of fungi and light on seed germination of three Opuntia species from semiarid lands of central Mexico.</title>
        <authorList>
            <person name="Delgado-Sanchez P."/>
            <person name="Jimenez-Bremont J.F."/>
            <person name="Guerrero-Gonzalez Mde L."/>
            <person name="Flores J."/>
        </authorList>
    </citation>
    <scope>NUCLEOTIDE SEQUENCE</scope>
    <source>
        <tissue evidence="8">Cladode</tissue>
    </source>
</reference>
<feature type="domain" description="START" evidence="7">
    <location>
        <begin position="138"/>
        <end position="374"/>
    </location>
</feature>